<evidence type="ECO:0000256" key="2">
    <source>
        <dbReference type="SAM" id="SignalP"/>
    </source>
</evidence>
<accession>A0AAQ4FPZ2</accession>
<evidence type="ECO:0008006" key="5">
    <source>
        <dbReference type="Google" id="ProtNLM"/>
    </source>
</evidence>
<feature type="non-terminal residue" evidence="3">
    <location>
        <position position="1"/>
    </location>
</feature>
<dbReference type="Proteomes" id="UP001321473">
    <property type="component" value="Unassembled WGS sequence"/>
</dbReference>
<comment type="caution">
    <text evidence="3">The sequence shown here is derived from an EMBL/GenBank/DDBJ whole genome shotgun (WGS) entry which is preliminary data.</text>
</comment>
<keyword evidence="2" id="KW-0732">Signal</keyword>
<evidence type="ECO:0000313" key="4">
    <source>
        <dbReference type="Proteomes" id="UP001321473"/>
    </source>
</evidence>
<name>A0AAQ4FPZ2_AMBAM</name>
<proteinExistence type="predicted"/>
<sequence>LLYPPASRRYQMKDRTVFYVHLFILVALLLGAMAADEGEQGQKFDVVASPQDTVVQEYRPLQKATGSMKAHRVRRNRKDAEMWYQKH</sequence>
<dbReference type="AlphaFoldDB" id="A0AAQ4FPZ2"/>
<reference evidence="3 4" key="1">
    <citation type="journal article" date="2023" name="Arcadia Sci">
        <title>De novo assembly of a long-read Amblyomma americanum tick genome.</title>
        <authorList>
            <person name="Chou S."/>
            <person name="Poskanzer K.E."/>
            <person name="Rollins M."/>
            <person name="Thuy-Boun P.S."/>
        </authorList>
    </citation>
    <scope>NUCLEOTIDE SEQUENCE [LARGE SCALE GENOMIC DNA]</scope>
    <source>
        <strain evidence="3">F_SG_1</strain>
        <tissue evidence="3">Salivary glands</tissue>
    </source>
</reference>
<protein>
    <recommendedName>
        <fullName evidence="5">Secreted protein</fullName>
    </recommendedName>
</protein>
<feature type="signal peptide" evidence="2">
    <location>
        <begin position="1"/>
        <end position="34"/>
    </location>
</feature>
<gene>
    <name evidence="3" type="ORF">V5799_021662</name>
</gene>
<dbReference type="EMBL" id="JARKHS020000626">
    <property type="protein sequence ID" value="KAK8788562.1"/>
    <property type="molecule type" value="Genomic_DNA"/>
</dbReference>
<organism evidence="3 4">
    <name type="scientific">Amblyomma americanum</name>
    <name type="common">Lone star tick</name>
    <dbReference type="NCBI Taxonomy" id="6943"/>
    <lineage>
        <taxon>Eukaryota</taxon>
        <taxon>Metazoa</taxon>
        <taxon>Ecdysozoa</taxon>
        <taxon>Arthropoda</taxon>
        <taxon>Chelicerata</taxon>
        <taxon>Arachnida</taxon>
        <taxon>Acari</taxon>
        <taxon>Parasitiformes</taxon>
        <taxon>Ixodida</taxon>
        <taxon>Ixodoidea</taxon>
        <taxon>Ixodidae</taxon>
        <taxon>Amblyomminae</taxon>
        <taxon>Amblyomma</taxon>
    </lineage>
</organism>
<evidence type="ECO:0000256" key="1">
    <source>
        <dbReference type="SAM" id="MobiDB-lite"/>
    </source>
</evidence>
<evidence type="ECO:0000313" key="3">
    <source>
        <dbReference type="EMBL" id="KAK8788562.1"/>
    </source>
</evidence>
<keyword evidence="4" id="KW-1185">Reference proteome</keyword>
<feature type="chain" id="PRO_5043038795" description="Secreted protein" evidence="2">
    <location>
        <begin position="35"/>
        <end position="87"/>
    </location>
</feature>
<feature type="region of interest" description="Disordered" evidence="1">
    <location>
        <begin position="65"/>
        <end position="87"/>
    </location>
</feature>